<accession>A0ABP0QM11</accession>
<keyword evidence="1" id="KW-1133">Transmembrane helix</keyword>
<evidence type="ECO:0000256" key="1">
    <source>
        <dbReference type="SAM" id="Phobius"/>
    </source>
</evidence>
<gene>
    <name evidence="2" type="ORF">SCF082_LOCUS42105</name>
</gene>
<protein>
    <submittedName>
        <fullName evidence="2">Uncharacterized protein</fullName>
    </submittedName>
</protein>
<reference evidence="2 3" key="1">
    <citation type="submission" date="2024-02" db="EMBL/GenBank/DDBJ databases">
        <authorList>
            <person name="Chen Y."/>
            <person name="Shah S."/>
            <person name="Dougan E. K."/>
            <person name="Thang M."/>
            <person name="Chan C."/>
        </authorList>
    </citation>
    <scope>NUCLEOTIDE SEQUENCE [LARGE SCALE GENOMIC DNA]</scope>
</reference>
<sequence length="302" mass="34110">MFDSEKTSALVWRLRALAAPKVFIFAVLLTLWTSIPDPPGFDEDTFQCIEFFAGKGELSRTQKLSGKSAVRLDLEYMDANHKGRNVMNILTPEGMAVILLATLVVALGGCFTVEQPGGSFLEYYPRWRDFLRVLDEVGGDGTVHRVTWHMLHYGGPTPKPHWAVSNSRRISELHRGKFDHAGWKAKPKSERDSVKTTIKYQDKQGKDRFKGSSRLRKSEEYPVMFGLKLVELYEWLVGSCRGQPSLPPTIPTALETFQSMGIGDDEESLWSEASIVEVCKYLRGGTSLLIPPDFRPFLPRRL</sequence>
<feature type="transmembrane region" description="Helical" evidence="1">
    <location>
        <begin position="12"/>
        <end position="35"/>
    </location>
</feature>
<name>A0ABP0QM11_9DINO</name>
<comment type="caution">
    <text evidence="2">The sequence shown here is derived from an EMBL/GenBank/DDBJ whole genome shotgun (WGS) entry which is preliminary data.</text>
</comment>
<organism evidence="2 3">
    <name type="scientific">Durusdinium trenchii</name>
    <dbReference type="NCBI Taxonomy" id="1381693"/>
    <lineage>
        <taxon>Eukaryota</taxon>
        <taxon>Sar</taxon>
        <taxon>Alveolata</taxon>
        <taxon>Dinophyceae</taxon>
        <taxon>Suessiales</taxon>
        <taxon>Symbiodiniaceae</taxon>
        <taxon>Durusdinium</taxon>
    </lineage>
</organism>
<dbReference type="Proteomes" id="UP001642464">
    <property type="component" value="Unassembled WGS sequence"/>
</dbReference>
<proteinExistence type="predicted"/>
<keyword evidence="1" id="KW-0472">Membrane</keyword>
<evidence type="ECO:0000313" key="2">
    <source>
        <dbReference type="EMBL" id="CAK9089218.1"/>
    </source>
</evidence>
<dbReference type="EMBL" id="CAXAMM010039818">
    <property type="protein sequence ID" value="CAK9089218.1"/>
    <property type="molecule type" value="Genomic_DNA"/>
</dbReference>
<keyword evidence="3" id="KW-1185">Reference proteome</keyword>
<feature type="transmembrane region" description="Helical" evidence="1">
    <location>
        <begin position="94"/>
        <end position="113"/>
    </location>
</feature>
<evidence type="ECO:0000313" key="3">
    <source>
        <dbReference type="Proteomes" id="UP001642464"/>
    </source>
</evidence>
<keyword evidence="1" id="KW-0812">Transmembrane</keyword>